<sequence length="96" mass="10413">MRPWNSATERELRTLLNAWDPIGVADLVDDEYDCMLAPLLGRLHHGAGRAEIGEFLRRELEEHFGLGPPGPPPDAMAARVLAWWAAAGRTGGAPGT</sequence>
<gene>
    <name evidence="1" type="ORF">IHE55_22900</name>
</gene>
<dbReference type="RefSeq" id="WP_197990749.1">
    <property type="nucleotide sequence ID" value="NZ_JACYXC010000001.1"/>
</dbReference>
<dbReference type="SUPFAM" id="SSF116922">
    <property type="entry name" value="YugE-like"/>
    <property type="match status" value="1"/>
</dbReference>
<organism evidence="1 2">
    <name type="scientific">Streptomyces pactum</name>
    <dbReference type="NCBI Taxonomy" id="68249"/>
    <lineage>
        <taxon>Bacteria</taxon>
        <taxon>Bacillati</taxon>
        <taxon>Actinomycetota</taxon>
        <taxon>Actinomycetes</taxon>
        <taxon>Kitasatosporales</taxon>
        <taxon>Streptomycetaceae</taxon>
        <taxon>Streptomyces</taxon>
    </lineage>
</organism>
<protein>
    <recommendedName>
        <fullName evidence="3">DUF1871 domain-containing protein</fullName>
    </recommendedName>
</protein>
<evidence type="ECO:0008006" key="3">
    <source>
        <dbReference type="Google" id="ProtNLM"/>
    </source>
</evidence>
<comment type="caution">
    <text evidence="1">The sequence shown here is derived from an EMBL/GenBank/DDBJ whole genome shotgun (WGS) entry which is preliminary data.</text>
</comment>
<evidence type="ECO:0000313" key="2">
    <source>
        <dbReference type="Proteomes" id="UP000807371"/>
    </source>
</evidence>
<reference evidence="1 2" key="1">
    <citation type="submission" date="2020-09" db="EMBL/GenBank/DDBJ databases">
        <title>Biosynthesis of the nuclear factor of activated T cells inhibitor NFAT-133 and its congeners in Streptomyces pactum.</title>
        <authorList>
            <person name="Zhou W."/>
            <person name="Posri P."/>
            <person name="Abugrain M.E."/>
            <person name="Weisberg A.J."/>
            <person name="Chang J.H."/>
            <person name="Mahmud T."/>
        </authorList>
    </citation>
    <scope>NUCLEOTIDE SEQUENCE [LARGE SCALE GENOMIC DNA]</scope>
    <source>
        <strain evidence="1 2">ATCC 27456</strain>
    </source>
</reference>
<name>A0ABS0NQG9_9ACTN</name>
<dbReference type="EMBL" id="JACYXC010000001">
    <property type="protein sequence ID" value="MBH5337455.1"/>
    <property type="molecule type" value="Genomic_DNA"/>
</dbReference>
<dbReference type="Proteomes" id="UP000807371">
    <property type="component" value="Unassembled WGS sequence"/>
</dbReference>
<accession>A0ABS0NQG9</accession>
<dbReference type="InterPro" id="IPR023162">
    <property type="entry name" value="Apc36109-like_dom_sf"/>
</dbReference>
<keyword evidence="2" id="KW-1185">Reference proteome</keyword>
<proteinExistence type="predicted"/>
<evidence type="ECO:0000313" key="1">
    <source>
        <dbReference type="EMBL" id="MBH5337455.1"/>
    </source>
</evidence>